<evidence type="ECO:0008006" key="5">
    <source>
        <dbReference type="Google" id="ProtNLM"/>
    </source>
</evidence>
<evidence type="ECO:0000313" key="3">
    <source>
        <dbReference type="EMBL" id="OGF62405.1"/>
    </source>
</evidence>
<gene>
    <name evidence="3" type="ORF">A2Y62_17310</name>
</gene>
<evidence type="ECO:0000256" key="2">
    <source>
        <dbReference type="SAM" id="MobiDB-lite"/>
    </source>
</evidence>
<dbReference type="AlphaFoldDB" id="A0A1F5VG61"/>
<name>A0A1F5VG61_9BACT</name>
<accession>A0A1F5VG61</accession>
<feature type="compositionally biased region" description="Basic and acidic residues" evidence="2">
    <location>
        <begin position="1"/>
        <end position="22"/>
    </location>
</feature>
<dbReference type="Proteomes" id="UP000178943">
    <property type="component" value="Unassembled WGS sequence"/>
</dbReference>
<dbReference type="PANTHER" id="PTHR35024">
    <property type="entry name" value="HYPOTHETICAL CYTOSOLIC PROTEIN"/>
    <property type="match status" value="1"/>
</dbReference>
<comment type="caution">
    <text evidence="3">The sequence shown here is derived from an EMBL/GenBank/DDBJ whole genome shotgun (WGS) entry which is preliminary data.</text>
</comment>
<dbReference type="STRING" id="1817863.A2Y62_17310"/>
<dbReference type="Pfam" id="PF04519">
    <property type="entry name" value="Bactofilin"/>
    <property type="match status" value="1"/>
</dbReference>
<feature type="region of interest" description="Disordered" evidence="2">
    <location>
        <begin position="128"/>
        <end position="161"/>
    </location>
</feature>
<proteinExistence type="inferred from homology"/>
<organism evidence="3 4">
    <name type="scientific">Candidatus Fischerbacteria bacterium RBG_13_37_8</name>
    <dbReference type="NCBI Taxonomy" id="1817863"/>
    <lineage>
        <taxon>Bacteria</taxon>
        <taxon>Candidatus Fischeribacteriota</taxon>
    </lineage>
</organism>
<evidence type="ECO:0000313" key="4">
    <source>
        <dbReference type="Proteomes" id="UP000178943"/>
    </source>
</evidence>
<evidence type="ECO:0000256" key="1">
    <source>
        <dbReference type="ARBA" id="ARBA00044755"/>
    </source>
</evidence>
<comment type="similarity">
    <text evidence="1">Belongs to the bactofilin family.</text>
</comment>
<feature type="compositionally biased region" description="Basic and acidic residues" evidence="2">
    <location>
        <begin position="149"/>
        <end position="161"/>
    </location>
</feature>
<protein>
    <recommendedName>
        <fullName evidence="5">Cell shape determination protein CcmA</fullName>
    </recommendedName>
</protein>
<reference evidence="3 4" key="1">
    <citation type="journal article" date="2016" name="Nat. Commun.">
        <title>Thousands of microbial genomes shed light on interconnected biogeochemical processes in an aquifer system.</title>
        <authorList>
            <person name="Anantharaman K."/>
            <person name="Brown C.T."/>
            <person name="Hug L.A."/>
            <person name="Sharon I."/>
            <person name="Castelle C.J."/>
            <person name="Probst A.J."/>
            <person name="Thomas B.C."/>
            <person name="Singh A."/>
            <person name="Wilkins M.J."/>
            <person name="Karaoz U."/>
            <person name="Brodie E.L."/>
            <person name="Williams K.H."/>
            <person name="Hubbard S.S."/>
            <person name="Banfield J.F."/>
        </authorList>
    </citation>
    <scope>NUCLEOTIDE SEQUENCE [LARGE SCALE GENOMIC DNA]</scope>
</reference>
<dbReference type="EMBL" id="MFGW01000180">
    <property type="protein sequence ID" value="OGF62405.1"/>
    <property type="molecule type" value="Genomic_DNA"/>
</dbReference>
<feature type="region of interest" description="Disordered" evidence="2">
    <location>
        <begin position="1"/>
        <end position="29"/>
    </location>
</feature>
<dbReference type="PANTHER" id="PTHR35024:SF4">
    <property type="entry name" value="POLYMER-FORMING CYTOSKELETAL PROTEIN"/>
    <property type="match status" value="1"/>
</dbReference>
<dbReference type="InterPro" id="IPR007607">
    <property type="entry name" value="BacA/B"/>
</dbReference>
<sequence>MGFFKDEKKTEPEPIPKIERSHPTTAETVHKSVVGKTMRIKGEIIAEEEMFIEGTIEGAIQSSKLIVIGTQGNLKADLHAPVIKVAGRIVGNVYASTKIELESTAHIEGNISSPKLSVSESAYFKGNIDMSSKPETAPKFDKIPQISEEPPKKEEAKKTTK</sequence>